<dbReference type="InterPro" id="IPR057326">
    <property type="entry name" value="KR_dom"/>
</dbReference>
<dbReference type="InterPro" id="IPR002347">
    <property type="entry name" value="SDR_fam"/>
</dbReference>
<comment type="caution">
    <text evidence="5">The sequence shown here is derived from an EMBL/GenBank/DDBJ whole genome shotgun (WGS) entry which is preliminary data.</text>
</comment>
<name>A0ABV3GHA2_MICGL</name>
<dbReference type="InterPro" id="IPR020904">
    <property type="entry name" value="Sc_DH/Rdtase_CS"/>
</dbReference>
<proteinExistence type="inferred from homology"/>
<dbReference type="PANTHER" id="PTHR45024">
    <property type="entry name" value="DEHYDROGENASES, SHORT CHAIN"/>
    <property type="match status" value="1"/>
</dbReference>
<evidence type="ECO:0000259" key="4">
    <source>
        <dbReference type="SMART" id="SM00822"/>
    </source>
</evidence>
<evidence type="ECO:0000256" key="2">
    <source>
        <dbReference type="ARBA" id="ARBA00023002"/>
    </source>
</evidence>
<dbReference type="Proteomes" id="UP001551675">
    <property type="component" value="Unassembled WGS sequence"/>
</dbReference>
<reference evidence="5 6" key="1">
    <citation type="submission" date="2024-06" db="EMBL/GenBank/DDBJ databases">
        <title>The Natural Products Discovery Center: Release of the First 8490 Sequenced Strains for Exploring Actinobacteria Biosynthetic Diversity.</title>
        <authorList>
            <person name="Kalkreuter E."/>
            <person name="Kautsar S.A."/>
            <person name="Yang D."/>
            <person name="Bader C.D."/>
            <person name="Teijaro C.N."/>
            <person name="Fluegel L."/>
            <person name="Davis C.M."/>
            <person name="Simpson J.R."/>
            <person name="Lauterbach L."/>
            <person name="Steele A.D."/>
            <person name="Gui C."/>
            <person name="Meng S."/>
            <person name="Li G."/>
            <person name="Viehrig K."/>
            <person name="Ye F."/>
            <person name="Su P."/>
            <person name="Kiefer A.F."/>
            <person name="Nichols A."/>
            <person name="Cepeda A.J."/>
            <person name="Yan W."/>
            <person name="Fan B."/>
            <person name="Jiang Y."/>
            <person name="Adhikari A."/>
            <person name="Zheng C.-J."/>
            <person name="Schuster L."/>
            <person name="Cowan T.M."/>
            <person name="Smanski M.J."/>
            <person name="Chevrette M.G."/>
            <person name="De Carvalho L.P.S."/>
            <person name="Shen B."/>
        </authorList>
    </citation>
    <scope>NUCLEOTIDE SEQUENCE [LARGE SCALE GENOMIC DNA]</scope>
    <source>
        <strain evidence="5 6">NPDC050100</strain>
    </source>
</reference>
<feature type="domain" description="Ketoreductase" evidence="4">
    <location>
        <begin position="11"/>
        <end position="198"/>
    </location>
</feature>
<dbReference type="PANTHER" id="PTHR45024:SF2">
    <property type="entry name" value="SCP2 DOMAIN-CONTAINING PROTEIN"/>
    <property type="match status" value="1"/>
</dbReference>
<keyword evidence="2" id="KW-0560">Oxidoreductase</keyword>
<dbReference type="InterPro" id="IPR051687">
    <property type="entry name" value="Peroxisomal_Beta-Oxidation"/>
</dbReference>
<organism evidence="5 6">
    <name type="scientific">Microtetraspora glauca</name>
    <dbReference type="NCBI Taxonomy" id="1996"/>
    <lineage>
        <taxon>Bacteria</taxon>
        <taxon>Bacillati</taxon>
        <taxon>Actinomycetota</taxon>
        <taxon>Actinomycetes</taxon>
        <taxon>Streptosporangiales</taxon>
        <taxon>Streptosporangiaceae</taxon>
        <taxon>Microtetraspora</taxon>
    </lineage>
</organism>
<accession>A0ABV3GHA2</accession>
<sequence length="305" mass="32293">MDSAMTRLKGRTAIVTGAGRGLGRAHALELAGQGANVVVNDLGGDVHGAGADPTPAQEVAQRIRDLGGQAVASGHDISDWSQAADLIQMAVESFGDLDILVNNAGIIRDRSLANMTEADWDDVIRVHLKGHAAPTRHAVAYWRQRAKAGNPADASVVMTSSVAGLAGSFGQANYATAKLGVLALSRVVALEAQQYGVRSNVVSPGGRTRITEPDAMRTAPDDAASGFDQMDPANVSPLVAWLADHRCRANGQVFHITGEHLIISSLPTIVHELWSRGRWTLEKLDDELPSRLVAPLDLDAWLPSS</sequence>
<dbReference type="Pfam" id="PF00106">
    <property type="entry name" value="adh_short"/>
    <property type="match status" value="1"/>
</dbReference>
<evidence type="ECO:0000256" key="1">
    <source>
        <dbReference type="ARBA" id="ARBA00006484"/>
    </source>
</evidence>
<keyword evidence="6" id="KW-1185">Reference proteome</keyword>
<dbReference type="EMBL" id="JBFALK010000011">
    <property type="protein sequence ID" value="MEV0970988.1"/>
    <property type="molecule type" value="Genomic_DNA"/>
</dbReference>
<dbReference type="SUPFAM" id="SSF51735">
    <property type="entry name" value="NAD(P)-binding Rossmann-fold domains"/>
    <property type="match status" value="1"/>
</dbReference>
<dbReference type="Gene3D" id="3.40.50.720">
    <property type="entry name" value="NAD(P)-binding Rossmann-like Domain"/>
    <property type="match status" value="1"/>
</dbReference>
<gene>
    <name evidence="5" type="ORF">AB0I59_20355</name>
</gene>
<evidence type="ECO:0000313" key="5">
    <source>
        <dbReference type="EMBL" id="MEV0970988.1"/>
    </source>
</evidence>
<evidence type="ECO:0000256" key="3">
    <source>
        <dbReference type="RuleBase" id="RU000363"/>
    </source>
</evidence>
<dbReference type="PROSITE" id="PS00061">
    <property type="entry name" value="ADH_SHORT"/>
    <property type="match status" value="1"/>
</dbReference>
<dbReference type="RefSeq" id="WP_358134855.1">
    <property type="nucleotide sequence ID" value="NZ_JBFALK010000011.1"/>
</dbReference>
<dbReference type="PRINTS" id="PR00081">
    <property type="entry name" value="GDHRDH"/>
</dbReference>
<comment type="similarity">
    <text evidence="1 3">Belongs to the short-chain dehydrogenases/reductases (SDR) family.</text>
</comment>
<dbReference type="SMART" id="SM00822">
    <property type="entry name" value="PKS_KR"/>
    <property type="match status" value="1"/>
</dbReference>
<dbReference type="PRINTS" id="PR00080">
    <property type="entry name" value="SDRFAMILY"/>
</dbReference>
<evidence type="ECO:0000313" key="6">
    <source>
        <dbReference type="Proteomes" id="UP001551675"/>
    </source>
</evidence>
<protein>
    <submittedName>
        <fullName evidence="5">SDR family NAD(P)-dependent oxidoreductase</fullName>
    </submittedName>
</protein>
<dbReference type="InterPro" id="IPR036291">
    <property type="entry name" value="NAD(P)-bd_dom_sf"/>
</dbReference>